<dbReference type="EMBL" id="JAHLQL010000001">
    <property type="protein sequence ID" value="MBU5591511.1"/>
    <property type="molecule type" value="Genomic_DNA"/>
</dbReference>
<dbReference type="RefSeq" id="WP_216456467.1">
    <property type="nucleotide sequence ID" value="NZ_JAHLQL010000001.1"/>
</dbReference>
<dbReference type="NCBIfam" id="TIGR04066">
    <property type="entry name" value="nat_prod_clost"/>
    <property type="match status" value="1"/>
</dbReference>
<dbReference type="Proteomes" id="UP000736583">
    <property type="component" value="Unassembled WGS sequence"/>
</dbReference>
<gene>
    <name evidence="1" type="ORF">KQI89_07020</name>
</gene>
<name>A0ABS6EZ65_9CLOT</name>
<comment type="caution">
    <text evidence="1">The sequence shown here is derived from an EMBL/GenBank/DDBJ whole genome shotgun (WGS) entry which is preliminary data.</text>
</comment>
<evidence type="ECO:0000313" key="2">
    <source>
        <dbReference type="Proteomes" id="UP000736583"/>
    </source>
</evidence>
<keyword evidence="2" id="KW-1185">Reference proteome</keyword>
<evidence type="ECO:0000313" key="1">
    <source>
        <dbReference type="EMBL" id="MBU5591511.1"/>
    </source>
</evidence>
<reference evidence="1 2" key="1">
    <citation type="submission" date="2021-06" db="EMBL/GenBank/DDBJ databases">
        <authorList>
            <person name="Sun Q."/>
            <person name="Li D."/>
        </authorList>
    </citation>
    <scope>NUCLEOTIDE SEQUENCE [LARGE SCALE GENOMIC DNA]</scope>
    <source>
        <strain evidence="1 2">MSJ-4</strain>
    </source>
</reference>
<sequence length="372" mass="43207">MTKKKAMIYPVDRESLPLIRYNDLLEEYDVIYTVSPKGWGFCGKDCGVLDGGKEINKTITDDFDTALNLCQCVIFVESDMVIDFEEMIFPKIEKALNDGKDIVCTIEIPDKFKERIEKLCEIKDGRFKQYTKENKFDFKLIDKEYIFDINVPVIGVFGTTERTGKFDIQLALREKFINQGYKVSQIGTKHYSEIMGFHSFPKFMVNCGMNESNKVMLFNHYVKNIELTEKPDIILIGVPGGVMPYNNNYTNKFGILAFEVCNAVQFDSVVMSTLYEDYDERYFTTMHESLKYKLGLEIDAFNITPLKGDFKMLDFTNRFGFLTLDSDFIDDKIRKFNNLDFKIFNILNEKNKEDLAEYLIDKLSSYSDIQAI</sequence>
<dbReference type="InterPro" id="IPR023823">
    <property type="entry name" value="CHP04066_peptide_maturation"/>
</dbReference>
<organism evidence="1 2">
    <name type="scientific">Clostridium simiarum</name>
    <dbReference type="NCBI Taxonomy" id="2841506"/>
    <lineage>
        <taxon>Bacteria</taxon>
        <taxon>Bacillati</taxon>
        <taxon>Bacillota</taxon>
        <taxon>Clostridia</taxon>
        <taxon>Eubacteriales</taxon>
        <taxon>Clostridiaceae</taxon>
        <taxon>Clostridium</taxon>
    </lineage>
</organism>
<protein>
    <submittedName>
        <fullName evidence="1">TIGR04066 family peptide maturation system protein</fullName>
    </submittedName>
</protein>
<accession>A0ABS6EZ65</accession>
<proteinExistence type="predicted"/>